<dbReference type="RefSeq" id="WP_315727447.1">
    <property type="nucleotide sequence ID" value="NZ_JAVUPU010000008.1"/>
</dbReference>
<gene>
    <name evidence="5" type="ORF">RQX22_15430</name>
</gene>
<dbReference type="Proteomes" id="UP001259572">
    <property type="component" value="Unassembled WGS sequence"/>
</dbReference>
<dbReference type="InterPro" id="IPR011711">
    <property type="entry name" value="GntR_C"/>
</dbReference>
<dbReference type="Gene3D" id="1.20.120.530">
    <property type="entry name" value="GntR ligand-binding domain-like"/>
    <property type="match status" value="1"/>
</dbReference>
<dbReference type="InterPro" id="IPR008920">
    <property type="entry name" value="TF_FadR/GntR_C"/>
</dbReference>
<dbReference type="Pfam" id="PF07729">
    <property type="entry name" value="FCD"/>
    <property type="match status" value="1"/>
</dbReference>
<dbReference type="Pfam" id="PF00392">
    <property type="entry name" value="GntR"/>
    <property type="match status" value="1"/>
</dbReference>
<dbReference type="SUPFAM" id="SSF48008">
    <property type="entry name" value="GntR ligand-binding domain-like"/>
    <property type="match status" value="1"/>
</dbReference>
<dbReference type="Gene3D" id="1.10.10.10">
    <property type="entry name" value="Winged helix-like DNA-binding domain superfamily/Winged helix DNA-binding domain"/>
    <property type="match status" value="1"/>
</dbReference>
<comment type="caution">
    <text evidence="5">The sequence shown here is derived from an EMBL/GenBank/DDBJ whole genome shotgun (WGS) entry which is preliminary data.</text>
</comment>
<proteinExistence type="predicted"/>
<evidence type="ECO:0000313" key="5">
    <source>
        <dbReference type="EMBL" id="MDT9600351.1"/>
    </source>
</evidence>
<dbReference type="SUPFAM" id="SSF46785">
    <property type="entry name" value="Winged helix' DNA-binding domain"/>
    <property type="match status" value="1"/>
</dbReference>
<sequence length="243" mass="27138">MSKSAESKADQTPEERPARMLNLVQRDTLKTRIYREVRNALLGGHFDPGEAITVRRLAEELGAGAMPIRESLQRLVAEGALMNLPNGRVQVPRLTADEFDEIKEIRLRLEGFASARAAVRRTDKDLELISLNHDKLMGLLTGQGEWSKITEANRAFHFSIYQASGAHHLLSLIDSLWLRVGPLLAFPFKVPMEARAAYVANLGRHSDLMTSVKDGDGRAAEAAIREILLASAAWYHRHYQFSA</sequence>
<dbReference type="PANTHER" id="PTHR43537">
    <property type="entry name" value="TRANSCRIPTIONAL REGULATOR, GNTR FAMILY"/>
    <property type="match status" value="1"/>
</dbReference>
<evidence type="ECO:0000259" key="4">
    <source>
        <dbReference type="PROSITE" id="PS50949"/>
    </source>
</evidence>
<keyword evidence="2" id="KW-0238">DNA-binding</keyword>
<dbReference type="InterPro" id="IPR000524">
    <property type="entry name" value="Tscrpt_reg_HTH_GntR"/>
</dbReference>
<dbReference type="EMBL" id="JAVUPU010000008">
    <property type="protein sequence ID" value="MDT9600351.1"/>
    <property type="molecule type" value="Genomic_DNA"/>
</dbReference>
<name>A0ABU3QAA8_9SPHN</name>
<accession>A0ABU3QAA8</accession>
<evidence type="ECO:0000256" key="2">
    <source>
        <dbReference type="ARBA" id="ARBA00023125"/>
    </source>
</evidence>
<reference evidence="5 6" key="1">
    <citation type="submission" date="2023-05" db="EMBL/GenBank/DDBJ databases">
        <authorList>
            <person name="Guo Y."/>
        </authorList>
    </citation>
    <scope>NUCLEOTIDE SEQUENCE [LARGE SCALE GENOMIC DNA]</scope>
    <source>
        <strain evidence="5 6">GR2756</strain>
    </source>
</reference>
<keyword evidence="3" id="KW-0804">Transcription</keyword>
<dbReference type="PROSITE" id="PS50949">
    <property type="entry name" value="HTH_GNTR"/>
    <property type="match status" value="1"/>
</dbReference>
<evidence type="ECO:0000313" key="6">
    <source>
        <dbReference type="Proteomes" id="UP001259572"/>
    </source>
</evidence>
<keyword evidence="1" id="KW-0805">Transcription regulation</keyword>
<dbReference type="InterPro" id="IPR036390">
    <property type="entry name" value="WH_DNA-bd_sf"/>
</dbReference>
<dbReference type="InterPro" id="IPR036388">
    <property type="entry name" value="WH-like_DNA-bd_sf"/>
</dbReference>
<keyword evidence="6" id="KW-1185">Reference proteome</keyword>
<dbReference type="PANTHER" id="PTHR43537:SF39">
    <property type="entry name" value="HTH-TYPE TRANSCRIPTIONAL REGULATOR MCBR"/>
    <property type="match status" value="1"/>
</dbReference>
<organism evidence="5 6">
    <name type="scientific">Sphingosinicella rhizophila</name>
    <dbReference type="NCBI Taxonomy" id="3050082"/>
    <lineage>
        <taxon>Bacteria</taxon>
        <taxon>Pseudomonadati</taxon>
        <taxon>Pseudomonadota</taxon>
        <taxon>Alphaproteobacteria</taxon>
        <taxon>Sphingomonadales</taxon>
        <taxon>Sphingosinicellaceae</taxon>
        <taxon>Sphingosinicella</taxon>
    </lineage>
</organism>
<evidence type="ECO:0000256" key="3">
    <source>
        <dbReference type="ARBA" id="ARBA00023163"/>
    </source>
</evidence>
<feature type="domain" description="HTH gntR-type" evidence="4">
    <location>
        <begin position="27"/>
        <end position="94"/>
    </location>
</feature>
<dbReference type="SMART" id="SM00895">
    <property type="entry name" value="FCD"/>
    <property type="match status" value="1"/>
</dbReference>
<evidence type="ECO:0000256" key="1">
    <source>
        <dbReference type="ARBA" id="ARBA00023015"/>
    </source>
</evidence>
<dbReference type="SMART" id="SM00345">
    <property type="entry name" value="HTH_GNTR"/>
    <property type="match status" value="1"/>
</dbReference>
<protein>
    <submittedName>
        <fullName evidence="5">GntR family transcriptional regulator</fullName>
    </submittedName>
</protein>